<evidence type="ECO:0000256" key="3">
    <source>
        <dbReference type="ARBA" id="ARBA00022692"/>
    </source>
</evidence>
<evidence type="ECO:0000256" key="6">
    <source>
        <dbReference type="ARBA" id="ARBA00023136"/>
    </source>
</evidence>
<sequence length="287" mass="31515">MADSMCSDLIGRHHSFTGKLRKLEREPGLRADSVVFIAVCCFIVLESLLVLVTVWRTQRFHKPTCYFIGNLALSDLLAGVVYAANIPLSGANTSRLTATQREREWKGRAERERGSVFVALATSVFSLLAIAIERHLTVLRMGACWCVAGALGGLGWNCVGAMHSCSTVLPLYHKSYILCCTVRGAELLMACWGCTRTSTPWCAAGGCCWSTRLAHWFLALAVLNSAMNPLTSTEMRRAFVHVLTGGGACCRRRPRPRSPAPKAKRPSESENSSHPNREFICYTVMTA</sequence>
<dbReference type="Gene3D" id="1.20.1070.10">
    <property type="entry name" value="Rhodopsin 7-helix transmembrane proteins"/>
    <property type="match status" value="1"/>
</dbReference>
<feature type="region of interest" description="Disordered" evidence="10">
    <location>
        <begin position="251"/>
        <end position="274"/>
    </location>
</feature>
<evidence type="ECO:0000256" key="2">
    <source>
        <dbReference type="ARBA" id="ARBA00022475"/>
    </source>
</evidence>
<feature type="domain" description="G-protein coupled receptors family 1 profile" evidence="12">
    <location>
        <begin position="46"/>
        <end position="138"/>
    </location>
</feature>
<evidence type="ECO:0000256" key="1">
    <source>
        <dbReference type="ARBA" id="ARBA00004651"/>
    </source>
</evidence>
<dbReference type="PROSITE" id="PS50262">
    <property type="entry name" value="G_PROTEIN_RECEP_F1_2"/>
    <property type="match status" value="1"/>
</dbReference>
<keyword evidence="3 9" id="KW-0812">Transmembrane</keyword>
<evidence type="ECO:0000256" key="7">
    <source>
        <dbReference type="ARBA" id="ARBA00023170"/>
    </source>
</evidence>
<organism evidence="13 14">
    <name type="scientific">Aldrovandia affinis</name>
    <dbReference type="NCBI Taxonomy" id="143900"/>
    <lineage>
        <taxon>Eukaryota</taxon>
        <taxon>Metazoa</taxon>
        <taxon>Chordata</taxon>
        <taxon>Craniata</taxon>
        <taxon>Vertebrata</taxon>
        <taxon>Euteleostomi</taxon>
        <taxon>Actinopterygii</taxon>
        <taxon>Neopterygii</taxon>
        <taxon>Teleostei</taxon>
        <taxon>Notacanthiformes</taxon>
        <taxon>Halosauridae</taxon>
        <taxon>Aldrovandia</taxon>
    </lineage>
</organism>
<dbReference type="GO" id="GO:0005886">
    <property type="term" value="C:plasma membrane"/>
    <property type="evidence" value="ECO:0007669"/>
    <property type="project" value="UniProtKB-SubCell"/>
</dbReference>
<dbReference type="PANTHER" id="PTHR22750">
    <property type="entry name" value="G-PROTEIN COUPLED RECEPTOR"/>
    <property type="match status" value="1"/>
</dbReference>
<dbReference type="AlphaFoldDB" id="A0AAD7W1C4"/>
<dbReference type="EMBL" id="JAINUG010000421">
    <property type="protein sequence ID" value="KAJ8371975.1"/>
    <property type="molecule type" value="Genomic_DNA"/>
</dbReference>
<dbReference type="Pfam" id="PF00001">
    <property type="entry name" value="7tm_1"/>
    <property type="match status" value="1"/>
</dbReference>
<evidence type="ECO:0000256" key="8">
    <source>
        <dbReference type="ARBA" id="ARBA00023224"/>
    </source>
</evidence>
<dbReference type="Proteomes" id="UP001221898">
    <property type="component" value="Unassembled WGS sequence"/>
</dbReference>
<feature type="transmembrane region" description="Helical" evidence="11">
    <location>
        <begin position="34"/>
        <end position="55"/>
    </location>
</feature>
<evidence type="ECO:0000313" key="14">
    <source>
        <dbReference type="Proteomes" id="UP001221898"/>
    </source>
</evidence>
<name>A0AAD7W1C4_9TELE</name>
<dbReference type="GO" id="GO:0004930">
    <property type="term" value="F:G protein-coupled receptor activity"/>
    <property type="evidence" value="ECO:0007669"/>
    <property type="project" value="UniProtKB-KW"/>
</dbReference>
<comment type="subcellular location">
    <subcellularLocation>
        <location evidence="1">Cell membrane</location>
        <topology evidence="1">Multi-pass membrane protein</topology>
    </subcellularLocation>
</comment>
<feature type="transmembrane region" description="Helical" evidence="11">
    <location>
        <begin position="67"/>
        <end position="86"/>
    </location>
</feature>
<keyword evidence="14" id="KW-1185">Reference proteome</keyword>
<proteinExistence type="inferred from homology"/>
<accession>A0AAD7W1C4</accession>
<evidence type="ECO:0000256" key="5">
    <source>
        <dbReference type="ARBA" id="ARBA00023040"/>
    </source>
</evidence>
<reference evidence="13" key="1">
    <citation type="journal article" date="2023" name="Science">
        <title>Genome structures resolve the early diversification of teleost fishes.</title>
        <authorList>
            <person name="Parey E."/>
            <person name="Louis A."/>
            <person name="Montfort J."/>
            <person name="Bouchez O."/>
            <person name="Roques C."/>
            <person name="Iampietro C."/>
            <person name="Lluch J."/>
            <person name="Castinel A."/>
            <person name="Donnadieu C."/>
            <person name="Desvignes T."/>
            <person name="Floi Bucao C."/>
            <person name="Jouanno E."/>
            <person name="Wen M."/>
            <person name="Mejri S."/>
            <person name="Dirks R."/>
            <person name="Jansen H."/>
            <person name="Henkel C."/>
            <person name="Chen W.J."/>
            <person name="Zahm M."/>
            <person name="Cabau C."/>
            <person name="Klopp C."/>
            <person name="Thompson A.W."/>
            <person name="Robinson-Rechavi M."/>
            <person name="Braasch I."/>
            <person name="Lecointre G."/>
            <person name="Bobe J."/>
            <person name="Postlethwait J.H."/>
            <person name="Berthelot C."/>
            <person name="Roest Crollius H."/>
            <person name="Guiguen Y."/>
        </authorList>
    </citation>
    <scope>NUCLEOTIDE SEQUENCE</scope>
    <source>
        <strain evidence="13">NC1722</strain>
    </source>
</reference>
<evidence type="ECO:0000259" key="12">
    <source>
        <dbReference type="PROSITE" id="PS50262"/>
    </source>
</evidence>
<dbReference type="PRINTS" id="PR00237">
    <property type="entry name" value="GPCRRHODOPSN"/>
</dbReference>
<dbReference type="InterPro" id="IPR017452">
    <property type="entry name" value="GPCR_Rhodpsn_7TM"/>
</dbReference>
<evidence type="ECO:0000256" key="11">
    <source>
        <dbReference type="SAM" id="Phobius"/>
    </source>
</evidence>
<keyword evidence="4 11" id="KW-1133">Transmembrane helix</keyword>
<dbReference type="InterPro" id="IPR000276">
    <property type="entry name" value="GPCR_Rhodpsn"/>
</dbReference>
<keyword evidence="5 9" id="KW-0297">G-protein coupled receptor</keyword>
<dbReference type="PROSITE" id="PS00237">
    <property type="entry name" value="G_PROTEIN_RECEP_F1_1"/>
    <property type="match status" value="1"/>
</dbReference>
<comment type="similarity">
    <text evidence="9">Belongs to the G-protein coupled receptor 1 family.</text>
</comment>
<keyword evidence="7 9" id="KW-0675">Receptor</keyword>
<evidence type="ECO:0000256" key="9">
    <source>
        <dbReference type="RuleBase" id="RU000688"/>
    </source>
</evidence>
<keyword evidence="6 11" id="KW-0472">Membrane</keyword>
<gene>
    <name evidence="13" type="ORF">AAFF_G00297970</name>
</gene>
<evidence type="ECO:0000256" key="10">
    <source>
        <dbReference type="SAM" id="MobiDB-lite"/>
    </source>
</evidence>
<keyword evidence="8 9" id="KW-0807">Transducer</keyword>
<comment type="caution">
    <text evidence="13">The sequence shown here is derived from an EMBL/GenBank/DDBJ whole genome shotgun (WGS) entry which is preliminary data.</text>
</comment>
<dbReference type="SUPFAM" id="SSF81321">
    <property type="entry name" value="Family A G protein-coupled receptor-like"/>
    <property type="match status" value="1"/>
</dbReference>
<evidence type="ECO:0000313" key="13">
    <source>
        <dbReference type="EMBL" id="KAJ8371975.1"/>
    </source>
</evidence>
<protein>
    <recommendedName>
        <fullName evidence="12">G-protein coupled receptors family 1 profile domain-containing protein</fullName>
    </recommendedName>
</protein>
<evidence type="ECO:0000256" key="4">
    <source>
        <dbReference type="ARBA" id="ARBA00022989"/>
    </source>
</evidence>
<feature type="transmembrane region" description="Helical" evidence="11">
    <location>
        <begin position="114"/>
        <end position="132"/>
    </location>
</feature>
<keyword evidence="2" id="KW-1003">Cell membrane</keyword>